<feature type="transmembrane region" description="Helical" evidence="7">
    <location>
        <begin position="122"/>
        <end position="145"/>
    </location>
</feature>
<feature type="transmembrane region" description="Helical" evidence="7">
    <location>
        <begin position="157"/>
        <end position="176"/>
    </location>
</feature>
<dbReference type="CDD" id="cd16015">
    <property type="entry name" value="LTA_synthase"/>
    <property type="match status" value="1"/>
</dbReference>
<evidence type="ECO:0000256" key="1">
    <source>
        <dbReference type="ARBA" id="ARBA00004651"/>
    </source>
</evidence>
<dbReference type="SUPFAM" id="SSF53649">
    <property type="entry name" value="Alkaline phosphatase-like"/>
    <property type="match status" value="1"/>
</dbReference>
<dbReference type="PANTHER" id="PTHR47371">
    <property type="entry name" value="LIPOTEICHOIC ACID SYNTHASE"/>
    <property type="match status" value="1"/>
</dbReference>
<evidence type="ECO:0000256" key="6">
    <source>
        <dbReference type="ARBA" id="ARBA00023136"/>
    </source>
</evidence>
<dbReference type="Pfam" id="PF00884">
    <property type="entry name" value="Sulfatase"/>
    <property type="match status" value="1"/>
</dbReference>
<evidence type="ECO:0000256" key="4">
    <source>
        <dbReference type="ARBA" id="ARBA00022692"/>
    </source>
</evidence>
<evidence type="ECO:0000256" key="7">
    <source>
        <dbReference type="SAM" id="Phobius"/>
    </source>
</evidence>
<sequence>MNFKIKKIELSIIKSIIIILLFSFLSSFIIYQTTPETPKTFFEFIIDEPAVFLLNYIPILLAMIMIYMIFNNAVFSVIITTFILIAMSFINRTKIFMRQEPFIPSDVTLLNEVKTIFANFDISYMIGIILGVLVFIVLIALSFIFFKHRKISKKIRVASILSTVLIAVFLNFSVYASTDYYDSLNVEGNYYYKVNHYVSKGFLYSFIHDINTLRVKKPYGYNKSFYITTEKNNSVTEFDDSKKPHIIMIMGEAFSDISENENIDFKGYKDPLKNFKKIAKSDNAISGHIVVPNFGGGTSDTEFDVLIGCSTRFIDNPLSSYSFIRTHFDAMPSLLKSLGYESIAIHPGYSWFYNRNNVYRYFGFDKTIFLEDNFEPVTQNKGMYISDEATIDTIISEFEDHIEKSNKPLFSFSVTIQNHGPYEEKYHFDGRNFNTDIEITDHQISMLGNYFEGVKDADTELKRLVNYFEDSEEPVVIVYFGDHLPGFSTGMDIYETLEYDIKLDGTAEEYLNTYKTPFLIWENDSAKDIVDIEENAKNIIFPENMTISSNFLGSAFMKLLGYDYISPLWQFSNTIMESFPVITEYFYVNSENEIIDTLDENDREHINQLKGWTYYKIFDEQ</sequence>
<dbReference type="AlphaFoldDB" id="A0A9D9DZ68"/>
<dbReference type="GO" id="GO:0005886">
    <property type="term" value="C:plasma membrane"/>
    <property type="evidence" value="ECO:0007669"/>
    <property type="project" value="UniProtKB-SubCell"/>
</dbReference>
<evidence type="ECO:0000256" key="3">
    <source>
        <dbReference type="ARBA" id="ARBA00022475"/>
    </source>
</evidence>
<dbReference type="InterPro" id="IPR050448">
    <property type="entry name" value="OpgB/LTA_synthase_biosynth"/>
</dbReference>
<reference evidence="9" key="2">
    <citation type="journal article" date="2021" name="PeerJ">
        <title>Extensive microbial diversity within the chicken gut microbiome revealed by metagenomics and culture.</title>
        <authorList>
            <person name="Gilroy R."/>
            <person name="Ravi A."/>
            <person name="Getino M."/>
            <person name="Pursley I."/>
            <person name="Horton D.L."/>
            <person name="Alikhan N.F."/>
            <person name="Baker D."/>
            <person name="Gharbi K."/>
            <person name="Hall N."/>
            <person name="Watson M."/>
            <person name="Adriaenssens E.M."/>
            <person name="Foster-Nyarko E."/>
            <person name="Jarju S."/>
            <person name="Secka A."/>
            <person name="Antonio M."/>
            <person name="Oren A."/>
            <person name="Chaudhuri R.R."/>
            <person name="La Ragione R."/>
            <person name="Hildebrand F."/>
            <person name="Pallen M.J."/>
        </authorList>
    </citation>
    <scope>NUCLEOTIDE SEQUENCE</scope>
    <source>
        <strain evidence="9">F6-4510</strain>
    </source>
</reference>
<dbReference type="PANTHER" id="PTHR47371:SF3">
    <property type="entry name" value="PHOSPHOGLYCEROL TRANSFERASE I"/>
    <property type="match status" value="1"/>
</dbReference>
<gene>
    <name evidence="9" type="ORF">IAC55_07755</name>
</gene>
<feature type="transmembrane region" description="Helical" evidence="7">
    <location>
        <begin position="73"/>
        <end position="90"/>
    </location>
</feature>
<feature type="transmembrane region" description="Helical" evidence="7">
    <location>
        <begin position="12"/>
        <end position="31"/>
    </location>
</feature>
<name>A0A9D9DZ68_9FIRM</name>
<accession>A0A9D9DZ68</accession>
<evidence type="ECO:0000256" key="2">
    <source>
        <dbReference type="ARBA" id="ARBA00004936"/>
    </source>
</evidence>
<dbReference type="Gene3D" id="3.40.720.10">
    <property type="entry name" value="Alkaline Phosphatase, subunit A"/>
    <property type="match status" value="1"/>
</dbReference>
<comment type="caution">
    <text evidence="9">The sequence shown here is derived from an EMBL/GenBank/DDBJ whole genome shotgun (WGS) entry which is preliminary data.</text>
</comment>
<dbReference type="InterPro" id="IPR000917">
    <property type="entry name" value="Sulfatase_N"/>
</dbReference>
<keyword evidence="4 7" id="KW-0812">Transmembrane</keyword>
<dbReference type="EMBL" id="JADIMX010000148">
    <property type="protein sequence ID" value="MBO8435196.1"/>
    <property type="molecule type" value="Genomic_DNA"/>
</dbReference>
<keyword evidence="5 7" id="KW-1133">Transmembrane helix</keyword>
<evidence type="ECO:0000256" key="5">
    <source>
        <dbReference type="ARBA" id="ARBA00022989"/>
    </source>
</evidence>
<keyword evidence="6 7" id="KW-0472">Membrane</keyword>
<feature type="transmembrane region" description="Helical" evidence="7">
    <location>
        <begin position="51"/>
        <end position="68"/>
    </location>
</feature>
<proteinExistence type="predicted"/>
<dbReference type="Proteomes" id="UP000823611">
    <property type="component" value="Unassembled WGS sequence"/>
</dbReference>
<dbReference type="InterPro" id="IPR017850">
    <property type="entry name" value="Alkaline_phosphatase_core_sf"/>
</dbReference>
<comment type="subcellular location">
    <subcellularLocation>
        <location evidence="1">Cell membrane</location>
        <topology evidence="1">Multi-pass membrane protein</topology>
    </subcellularLocation>
</comment>
<feature type="domain" description="Sulfatase N-terminal" evidence="8">
    <location>
        <begin position="244"/>
        <end position="561"/>
    </location>
</feature>
<keyword evidence="3" id="KW-1003">Cell membrane</keyword>
<evidence type="ECO:0000313" key="9">
    <source>
        <dbReference type="EMBL" id="MBO8435196.1"/>
    </source>
</evidence>
<comment type="pathway">
    <text evidence="2">Cell wall biogenesis; lipoteichoic acid biosynthesis.</text>
</comment>
<evidence type="ECO:0000259" key="8">
    <source>
        <dbReference type="Pfam" id="PF00884"/>
    </source>
</evidence>
<evidence type="ECO:0000313" key="10">
    <source>
        <dbReference type="Proteomes" id="UP000823611"/>
    </source>
</evidence>
<reference evidence="9" key="1">
    <citation type="submission" date="2020-10" db="EMBL/GenBank/DDBJ databases">
        <authorList>
            <person name="Gilroy R."/>
        </authorList>
    </citation>
    <scope>NUCLEOTIDE SEQUENCE</scope>
    <source>
        <strain evidence="9">F6-4510</strain>
    </source>
</reference>
<organism evidence="9 10">
    <name type="scientific">Candidatus Fimicola merdigallinarum</name>
    <dbReference type="NCBI Taxonomy" id="2840819"/>
    <lineage>
        <taxon>Bacteria</taxon>
        <taxon>Bacillati</taxon>
        <taxon>Bacillota</taxon>
        <taxon>Clostridia</taxon>
        <taxon>Lachnospirales</taxon>
        <taxon>Lachnospiraceae</taxon>
        <taxon>Lachnospiraceae incertae sedis</taxon>
        <taxon>Candidatus Fimicola</taxon>
    </lineage>
</organism>
<protein>
    <submittedName>
        <fullName evidence="9">LTA synthase family protein</fullName>
    </submittedName>
</protein>